<reference evidence="1 2" key="1">
    <citation type="submission" date="2024-08" db="EMBL/GenBank/DDBJ databases">
        <authorList>
            <person name="Lu H."/>
        </authorList>
    </citation>
    <scope>NUCLEOTIDE SEQUENCE [LARGE SCALE GENOMIC DNA]</scope>
    <source>
        <strain evidence="1 2">DXS20W</strain>
    </source>
</reference>
<evidence type="ECO:0000313" key="1">
    <source>
        <dbReference type="EMBL" id="MFG6462284.1"/>
    </source>
</evidence>
<comment type="caution">
    <text evidence="1">The sequence shown here is derived from an EMBL/GenBank/DDBJ whole genome shotgun (WGS) entry which is preliminary data.</text>
</comment>
<dbReference type="Proteomes" id="UP001606302">
    <property type="component" value="Unassembled WGS sequence"/>
</dbReference>
<dbReference type="EMBL" id="JBIGHX010000003">
    <property type="protein sequence ID" value="MFG6462284.1"/>
    <property type="molecule type" value="Genomic_DNA"/>
</dbReference>
<protein>
    <submittedName>
        <fullName evidence="1">Uncharacterized protein</fullName>
    </submittedName>
</protein>
<organism evidence="1 2">
    <name type="scientific">Pelomonas lactea</name>
    <dbReference type="NCBI Taxonomy" id="3299030"/>
    <lineage>
        <taxon>Bacteria</taxon>
        <taxon>Pseudomonadati</taxon>
        <taxon>Pseudomonadota</taxon>
        <taxon>Betaproteobacteria</taxon>
        <taxon>Burkholderiales</taxon>
        <taxon>Sphaerotilaceae</taxon>
        <taxon>Roseateles</taxon>
    </lineage>
</organism>
<dbReference type="RefSeq" id="WP_394511147.1">
    <property type="nucleotide sequence ID" value="NZ_JBIGHX010000003.1"/>
</dbReference>
<evidence type="ECO:0000313" key="2">
    <source>
        <dbReference type="Proteomes" id="UP001606302"/>
    </source>
</evidence>
<sequence length="81" mass="8674">MKTDFKRPFTISVTYRSGAYDTCSVNGKRASSTSGAKAATERLAEKLLGAGNFEVAQIGFAGIYWEITPKAPSETQEVAHG</sequence>
<name>A0ABW7GK10_9BURK</name>
<gene>
    <name evidence="1" type="ORF">ACG04Q_11950</name>
</gene>
<accession>A0ABW7GK10</accession>
<proteinExistence type="predicted"/>
<keyword evidence="2" id="KW-1185">Reference proteome</keyword>